<dbReference type="Proteomes" id="UP001054945">
    <property type="component" value="Unassembled WGS sequence"/>
</dbReference>
<keyword evidence="2" id="KW-1185">Reference proteome</keyword>
<sequence>MVEHTVHDGTFLSRGKAGRNKTKAAAFFFKSFRSSSICNAFSSATEICPLYFQNNANISSLVAAAAPFLEKGGME</sequence>
<gene>
    <name evidence="1" type="ORF">CEXT_679351</name>
</gene>
<dbReference type="EMBL" id="BPLR01009796">
    <property type="protein sequence ID" value="GIY34679.1"/>
    <property type="molecule type" value="Genomic_DNA"/>
</dbReference>
<accession>A0AAV4SMW9</accession>
<reference evidence="1 2" key="1">
    <citation type="submission" date="2021-06" db="EMBL/GenBank/DDBJ databases">
        <title>Caerostris extrusa draft genome.</title>
        <authorList>
            <person name="Kono N."/>
            <person name="Arakawa K."/>
        </authorList>
    </citation>
    <scope>NUCLEOTIDE SEQUENCE [LARGE SCALE GENOMIC DNA]</scope>
</reference>
<evidence type="ECO:0000313" key="2">
    <source>
        <dbReference type="Proteomes" id="UP001054945"/>
    </source>
</evidence>
<dbReference type="AlphaFoldDB" id="A0AAV4SMW9"/>
<protein>
    <submittedName>
        <fullName evidence="1">Uncharacterized protein</fullName>
    </submittedName>
</protein>
<comment type="caution">
    <text evidence="1">The sequence shown here is derived from an EMBL/GenBank/DDBJ whole genome shotgun (WGS) entry which is preliminary data.</text>
</comment>
<evidence type="ECO:0000313" key="1">
    <source>
        <dbReference type="EMBL" id="GIY34679.1"/>
    </source>
</evidence>
<organism evidence="1 2">
    <name type="scientific">Caerostris extrusa</name>
    <name type="common">Bark spider</name>
    <name type="synonym">Caerostris bankana</name>
    <dbReference type="NCBI Taxonomy" id="172846"/>
    <lineage>
        <taxon>Eukaryota</taxon>
        <taxon>Metazoa</taxon>
        <taxon>Ecdysozoa</taxon>
        <taxon>Arthropoda</taxon>
        <taxon>Chelicerata</taxon>
        <taxon>Arachnida</taxon>
        <taxon>Araneae</taxon>
        <taxon>Araneomorphae</taxon>
        <taxon>Entelegynae</taxon>
        <taxon>Araneoidea</taxon>
        <taxon>Araneidae</taxon>
        <taxon>Caerostris</taxon>
    </lineage>
</organism>
<name>A0AAV4SMW9_CAEEX</name>
<proteinExistence type="predicted"/>